<dbReference type="Proteomes" id="UP000653480">
    <property type="component" value="Unassembled WGS sequence"/>
</dbReference>
<organism evidence="1 2">
    <name type="scientific">Microbispora bryophytorum</name>
    <dbReference type="NCBI Taxonomy" id="1460882"/>
    <lineage>
        <taxon>Bacteria</taxon>
        <taxon>Bacillati</taxon>
        <taxon>Actinomycetota</taxon>
        <taxon>Actinomycetes</taxon>
        <taxon>Streptosporangiales</taxon>
        <taxon>Streptosporangiaceae</taxon>
        <taxon>Microbispora</taxon>
    </lineage>
</organism>
<keyword evidence="2" id="KW-1185">Reference proteome</keyword>
<proteinExistence type="predicted"/>
<protein>
    <recommendedName>
        <fullName evidence="3">DUF3800 domain-containing protein</fullName>
    </recommendedName>
</protein>
<reference evidence="1" key="2">
    <citation type="submission" date="2020-09" db="EMBL/GenBank/DDBJ databases">
        <authorList>
            <person name="Sun Q."/>
            <person name="Zhou Y."/>
        </authorList>
    </citation>
    <scope>NUCLEOTIDE SEQUENCE</scope>
    <source>
        <strain evidence="1">CGMCC 4.7138</strain>
    </source>
</reference>
<evidence type="ECO:0000313" key="2">
    <source>
        <dbReference type="Proteomes" id="UP000653480"/>
    </source>
</evidence>
<name>A0A8H9H3V7_9ACTN</name>
<dbReference type="AlphaFoldDB" id="A0A8H9H3V7"/>
<dbReference type="RefSeq" id="WP_142568329.1">
    <property type="nucleotide sequence ID" value="NZ_BMMN01000004.1"/>
</dbReference>
<comment type="caution">
    <text evidence="1">The sequence shown here is derived from an EMBL/GenBank/DDBJ whole genome shotgun (WGS) entry which is preliminary data.</text>
</comment>
<sequence length="106" mass="11441">MLLAYADESLTCDRYSMVALLAPKDQAIFLTRTLDEVVAGAAQAYGVVPPAQLHDMDLSHGNRGWEPIVKTRRVMIGVYHAAFLAIADYEAATGPIPRRPAGDDAA</sequence>
<reference evidence="1" key="1">
    <citation type="journal article" date="2014" name="Int. J. Syst. Evol. Microbiol.">
        <title>Complete genome sequence of Corynebacterium casei LMG S-19264T (=DSM 44701T), isolated from a smear-ripened cheese.</title>
        <authorList>
            <consortium name="US DOE Joint Genome Institute (JGI-PGF)"/>
            <person name="Walter F."/>
            <person name="Albersmeier A."/>
            <person name="Kalinowski J."/>
            <person name="Ruckert C."/>
        </authorList>
    </citation>
    <scope>NUCLEOTIDE SEQUENCE</scope>
    <source>
        <strain evidence="1">CGMCC 4.7138</strain>
    </source>
</reference>
<accession>A0A8H9H3V7</accession>
<gene>
    <name evidence="1" type="ORF">GCM10011574_27650</name>
</gene>
<dbReference type="EMBL" id="BMMN01000004">
    <property type="protein sequence ID" value="GGO10755.1"/>
    <property type="molecule type" value="Genomic_DNA"/>
</dbReference>
<evidence type="ECO:0008006" key="3">
    <source>
        <dbReference type="Google" id="ProtNLM"/>
    </source>
</evidence>
<evidence type="ECO:0000313" key="1">
    <source>
        <dbReference type="EMBL" id="GGO10755.1"/>
    </source>
</evidence>
<dbReference type="OrthoDB" id="3243307at2"/>